<sequence>MGKIGEREKHIFYTTNIASDMLSLEAQVMRSFAVHKWNVKALILAPAPACREKEYSNLKGHVIAQKLPAEKRKPWISNPIILQDSDKQIVKKEKTRDPIYKTEQAMHLMI</sequence>
<dbReference type="AlphaFoldDB" id="A0A835N5Y3"/>
<organism evidence="1 2">
    <name type="scientific">Salix dunnii</name>
    <dbReference type="NCBI Taxonomy" id="1413687"/>
    <lineage>
        <taxon>Eukaryota</taxon>
        <taxon>Viridiplantae</taxon>
        <taxon>Streptophyta</taxon>
        <taxon>Embryophyta</taxon>
        <taxon>Tracheophyta</taxon>
        <taxon>Spermatophyta</taxon>
        <taxon>Magnoliopsida</taxon>
        <taxon>eudicotyledons</taxon>
        <taxon>Gunneridae</taxon>
        <taxon>Pentapetalae</taxon>
        <taxon>rosids</taxon>
        <taxon>fabids</taxon>
        <taxon>Malpighiales</taxon>
        <taxon>Salicaceae</taxon>
        <taxon>Saliceae</taxon>
        <taxon>Salix</taxon>
    </lineage>
</organism>
<evidence type="ECO:0000313" key="1">
    <source>
        <dbReference type="EMBL" id="KAF9686888.1"/>
    </source>
</evidence>
<evidence type="ECO:0000313" key="2">
    <source>
        <dbReference type="Proteomes" id="UP000657918"/>
    </source>
</evidence>
<gene>
    <name evidence="1" type="ORF">SADUNF_Sadunf02G0036700</name>
</gene>
<proteinExistence type="predicted"/>
<accession>A0A835N5Y3</accession>
<keyword evidence="2" id="KW-1185">Reference proteome</keyword>
<comment type="caution">
    <text evidence="1">The sequence shown here is derived from an EMBL/GenBank/DDBJ whole genome shotgun (WGS) entry which is preliminary data.</text>
</comment>
<name>A0A835N5Y3_9ROSI</name>
<dbReference type="Proteomes" id="UP000657918">
    <property type="component" value="Unassembled WGS sequence"/>
</dbReference>
<dbReference type="EMBL" id="JADGMS010000002">
    <property type="protein sequence ID" value="KAF9686888.1"/>
    <property type="molecule type" value="Genomic_DNA"/>
</dbReference>
<protein>
    <submittedName>
        <fullName evidence="1">Uncharacterized protein</fullName>
    </submittedName>
</protein>
<reference evidence="1 2" key="1">
    <citation type="submission" date="2020-10" db="EMBL/GenBank/DDBJ databases">
        <title>Plant Genome Project.</title>
        <authorList>
            <person name="Zhang R.-G."/>
        </authorList>
    </citation>
    <scope>NUCLEOTIDE SEQUENCE [LARGE SCALE GENOMIC DNA]</scope>
    <source>
        <strain evidence="1">FAFU-HL-1</strain>
        <tissue evidence="1">Leaf</tissue>
    </source>
</reference>